<evidence type="ECO:0000313" key="6">
    <source>
        <dbReference type="Proteomes" id="UP001595973"/>
    </source>
</evidence>
<dbReference type="InterPro" id="IPR050396">
    <property type="entry name" value="Glycosyltr_51/Transpeptidase"/>
</dbReference>
<dbReference type="SUPFAM" id="SSF53955">
    <property type="entry name" value="Lysozyme-like"/>
    <property type="match status" value="1"/>
</dbReference>
<name>A0ABV9KAX1_9RHOB</name>
<proteinExistence type="predicted"/>
<dbReference type="Proteomes" id="UP001595973">
    <property type="component" value="Unassembled WGS sequence"/>
</dbReference>
<comment type="pathway">
    <text evidence="1">Cell wall biogenesis; peptidoglycan biosynthesis.</text>
</comment>
<organism evidence="5 6">
    <name type="scientific">Seohaeicola nanhaiensis</name>
    <dbReference type="NCBI Taxonomy" id="1387282"/>
    <lineage>
        <taxon>Bacteria</taxon>
        <taxon>Pseudomonadati</taxon>
        <taxon>Pseudomonadota</taxon>
        <taxon>Alphaproteobacteria</taxon>
        <taxon>Rhodobacterales</taxon>
        <taxon>Roseobacteraceae</taxon>
        <taxon>Seohaeicola</taxon>
    </lineage>
</organism>
<dbReference type="InterPro" id="IPR036950">
    <property type="entry name" value="PBP_transglycosylase"/>
</dbReference>
<evidence type="ECO:0000256" key="1">
    <source>
        <dbReference type="ARBA" id="ARBA00004752"/>
    </source>
</evidence>
<keyword evidence="2" id="KW-0808">Transferase</keyword>
<evidence type="ECO:0000256" key="2">
    <source>
        <dbReference type="ARBA" id="ARBA00022679"/>
    </source>
</evidence>
<reference evidence="6" key="1">
    <citation type="journal article" date="2019" name="Int. J. Syst. Evol. Microbiol.">
        <title>The Global Catalogue of Microorganisms (GCM) 10K type strain sequencing project: providing services to taxonomists for standard genome sequencing and annotation.</title>
        <authorList>
            <consortium name="The Broad Institute Genomics Platform"/>
            <consortium name="The Broad Institute Genome Sequencing Center for Infectious Disease"/>
            <person name="Wu L."/>
            <person name="Ma J."/>
        </authorList>
    </citation>
    <scope>NUCLEOTIDE SEQUENCE [LARGE SCALE GENOMIC DNA]</scope>
    <source>
        <strain evidence="6">CGMCC 4.7283</strain>
    </source>
</reference>
<comment type="caution">
    <text evidence="5">The sequence shown here is derived from an EMBL/GenBank/DDBJ whole genome shotgun (WGS) entry which is preliminary data.</text>
</comment>
<feature type="chain" id="PRO_5046713494" evidence="3">
    <location>
        <begin position="19"/>
        <end position="196"/>
    </location>
</feature>
<sequence>MRLFALVLATLLATPLSAQTPQEVAALYAREIAPLPPLPPIALAALVAAEDRAFFDRATGLSPITAQVTQILNFPGWGLMRLPYQALVANALSHDEILSLYANRVFFGLGCFGLRDAARAYYGKALDDLTLAESAFLAALPRSPAHFNPERVPDKARARRDFVLGEMAKSGAISSEDAAAARAAPLTHQTPLASCR</sequence>
<dbReference type="EMBL" id="JBHSGI010000002">
    <property type="protein sequence ID" value="MFC4667083.1"/>
    <property type="molecule type" value="Genomic_DNA"/>
</dbReference>
<dbReference type="Pfam" id="PF00912">
    <property type="entry name" value="Transgly"/>
    <property type="match status" value="1"/>
</dbReference>
<keyword evidence="3" id="KW-0732">Signal</keyword>
<dbReference type="InterPro" id="IPR023346">
    <property type="entry name" value="Lysozyme-like_dom_sf"/>
</dbReference>
<protein>
    <submittedName>
        <fullName evidence="5">Transglycosylase domain-containing protein</fullName>
    </submittedName>
</protein>
<dbReference type="Gene3D" id="1.10.3810.10">
    <property type="entry name" value="Biosynthetic peptidoglycan transglycosylase-like"/>
    <property type="match status" value="1"/>
</dbReference>
<keyword evidence="6" id="KW-1185">Reference proteome</keyword>
<evidence type="ECO:0000256" key="3">
    <source>
        <dbReference type="SAM" id="SignalP"/>
    </source>
</evidence>
<dbReference type="PANTHER" id="PTHR32282">
    <property type="entry name" value="BINDING PROTEIN TRANSPEPTIDASE, PUTATIVE-RELATED"/>
    <property type="match status" value="1"/>
</dbReference>
<evidence type="ECO:0000313" key="5">
    <source>
        <dbReference type="EMBL" id="MFC4667083.1"/>
    </source>
</evidence>
<gene>
    <name evidence="5" type="ORF">ACFO5X_00830</name>
</gene>
<dbReference type="InterPro" id="IPR001264">
    <property type="entry name" value="Glyco_trans_51"/>
</dbReference>
<feature type="signal peptide" evidence="3">
    <location>
        <begin position="1"/>
        <end position="18"/>
    </location>
</feature>
<feature type="domain" description="Glycosyl transferase family 51" evidence="4">
    <location>
        <begin position="88"/>
        <end position="167"/>
    </location>
</feature>
<evidence type="ECO:0000259" key="4">
    <source>
        <dbReference type="Pfam" id="PF00912"/>
    </source>
</evidence>
<accession>A0ABV9KAX1</accession>
<dbReference type="RefSeq" id="WP_380714990.1">
    <property type="nucleotide sequence ID" value="NZ_JBHSGI010000002.1"/>
</dbReference>
<dbReference type="PANTHER" id="PTHR32282:SF33">
    <property type="entry name" value="PEPTIDOGLYCAN GLYCOSYLTRANSFERASE"/>
    <property type="match status" value="1"/>
</dbReference>